<dbReference type="GO" id="GO:0046872">
    <property type="term" value="F:metal ion binding"/>
    <property type="evidence" value="ECO:0007669"/>
    <property type="project" value="UniProtKB-KW"/>
</dbReference>
<dbReference type="PANTHER" id="PTHR23090:SF7">
    <property type="entry name" value="NH(3)-DEPENDENT NAD(+) SYNTHETASE"/>
    <property type="match status" value="1"/>
</dbReference>
<proteinExistence type="inferred from homology"/>
<evidence type="ECO:0000256" key="9">
    <source>
        <dbReference type="ARBA" id="ARBA00051206"/>
    </source>
</evidence>
<comment type="function">
    <text evidence="10 13">Catalyzes the ATP-dependent amidation of deamido-NAD to form NAD. Uses ammonia as a nitrogen source.</text>
</comment>
<dbReference type="UniPathway" id="UPA00253">
    <property type="reaction ID" value="UER00333"/>
</dbReference>
<comment type="catalytic activity">
    <reaction evidence="9 13 15">
        <text>deamido-NAD(+) + NH4(+) + ATP = AMP + diphosphate + NAD(+) + H(+)</text>
        <dbReference type="Rhea" id="RHEA:21188"/>
        <dbReference type="ChEBI" id="CHEBI:15378"/>
        <dbReference type="ChEBI" id="CHEBI:28938"/>
        <dbReference type="ChEBI" id="CHEBI:30616"/>
        <dbReference type="ChEBI" id="CHEBI:33019"/>
        <dbReference type="ChEBI" id="CHEBI:57540"/>
        <dbReference type="ChEBI" id="CHEBI:58437"/>
        <dbReference type="ChEBI" id="CHEBI:456215"/>
        <dbReference type="EC" id="6.3.1.5"/>
    </reaction>
</comment>
<comment type="similarity">
    <text evidence="1 13 14">Belongs to the NAD synthetase family.</text>
</comment>
<comment type="caution">
    <text evidence="13">Lacks conserved residue(s) required for the propagation of feature annotation.</text>
</comment>
<evidence type="ECO:0000256" key="2">
    <source>
        <dbReference type="ARBA" id="ARBA00011738"/>
    </source>
</evidence>
<dbReference type="EC" id="6.3.1.5" evidence="11 13"/>
<dbReference type="InterPro" id="IPR003694">
    <property type="entry name" value="NAD_synthase"/>
</dbReference>
<dbReference type="GO" id="GO:0009435">
    <property type="term" value="P:NAD+ biosynthetic process"/>
    <property type="evidence" value="ECO:0007669"/>
    <property type="project" value="UniProtKB-UniRule"/>
</dbReference>
<evidence type="ECO:0000256" key="4">
    <source>
        <dbReference type="ARBA" id="ARBA00022723"/>
    </source>
</evidence>
<evidence type="ECO:0000256" key="6">
    <source>
        <dbReference type="ARBA" id="ARBA00022840"/>
    </source>
</evidence>
<dbReference type="InterPro" id="IPR022310">
    <property type="entry name" value="NAD/GMP_synthase"/>
</dbReference>
<dbReference type="NCBIfam" id="TIGR00552">
    <property type="entry name" value="nadE"/>
    <property type="match status" value="1"/>
</dbReference>
<feature type="binding site" description="in other chain" evidence="13">
    <location>
        <begin position="261"/>
        <end position="262"/>
    </location>
    <ligand>
        <name>deamido-NAD(+)</name>
        <dbReference type="ChEBI" id="CHEBI:58437"/>
        <note>ligand shared between two neighboring subunits</note>
    </ligand>
</feature>
<keyword evidence="18" id="KW-1185">Reference proteome</keyword>
<reference evidence="17 18" key="1">
    <citation type="submission" date="2016-10" db="EMBL/GenBank/DDBJ databases">
        <authorList>
            <person name="de Groot N.N."/>
        </authorList>
    </citation>
    <scope>NUCLEOTIDE SEQUENCE [LARGE SCALE GENOMIC DNA]</scope>
    <source>
        <strain evidence="17 18">DSM 15695</strain>
    </source>
</reference>
<feature type="binding site" evidence="13">
    <location>
        <position position="166"/>
    </location>
    <ligand>
        <name>Mg(2+)</name>
        <dbReference type="ChEBI" id="CHEBI:18420"/>
    </ligand>
</feature>
<evidence type="ECO:0000313" key="17">
    <source>
        <dbReference type="EMBL" id="SEQ13350.1"/>
    </source>
</evidence>
<evidence type="ECO:0000256" key="14">
    <source>
        <dbReference type="RuleBase" id="RU003811"/>
    </source>
</evidence>
<evidence type="ECO:0000256" key="11">
    <source>
        <dbReference type="ARBA" id="ARBA00066987"/>
    </source>
</evidence>
<feature type="binding site" evidence="13">
    <location>
        <position position="161"/>
    </location>
    <ligand>
        <name>ATP</name>
        <dbReference type="ChEBI" id="CHEBI:30616"/>
    </ligand>
</feature>
<accession>A0A1H9DIM7</accession>
<evidence type="ECO:0000256" key="8">
    <source>
        <dbReference type="ARBA" id="ARBA00023027"/>
    </source>
</evidence>
<organism evidence="17 18">
    <name type="scientific">Ignavigranum ruoffiae</name>
    <dbReference type="NCBI Taxonomy" id="89093"/>
    <lineage>
        <taxon>Bacteria</taxon>
        <taxon>Bacillati</taxon>
        <taxon>Bacillota</taxon>
        <taxon>Bacilli</taxon>
        <taxon>Lactobacillales</taxon>
        <taxon>Aerococcaceae</taxon>
        <taxon>Ignavigranum</taxon>
    </lineage>
</organism>
<dbReference type="Pfam" id="PF02540">
    <property type="entry name" value="NAD_synthase"/>
    <property type="match status" value="1"/>
</dbReference>
<dbReference type="Proteomes" id="UP000198833">
    <property type="component" value="Unassembled WGS sequence"/>
</dbReference>
<dbReference type="GO" id="GO:0008795">
    <property type="term" value="F:NAD+ synthase activity"/>
    <property type="evidence" value="ECO:0007669"/>
    <property type="project" value="UniProtKB-UniRule"/>
</dbReference>
<dbReference type="RefSeq" id="WP_092571719.1">
    <property type="nucleotide sequence ID" value="NZ_CALUDV010000019.1"/>
</dbReference>
<dbReference type="SUPFAM" id="SSF52402">
    <property type="entry name" value="Adenine nucleotide alpha hydrolases-like"/>
    <property type="match status" value="1"/>
</dbReference>
<dbReference type="InterPro" id="IPR022926">
    <property type="entry name" value="NH(3)-dep_NAD(+)_synth"/>
</dbReference>
<dbReference type="STRING" id="89093.SAMN04488558_105154"/>
<dbReference type="HAMAP" id="MF_00193">
    <property type="entry name" value="NadE_ammonia_dep"/>
    <property type="match status" value="1"/>
</dbReference>
<sequence length="277" mass="31095">MRPLQAEIINTLKVQAQINPEEEVRRTIDFLKDYLLAYPFMQSYVLGISGGQDSTLLGRLSQLAIEELRQETGRTDYKFIAVRLPYGQQLDEADAQAALDFIQADQVMTVNIQPATDAMAQSLADSGLPLSDFNRGNVKARQRMIVQYAIAGQTNGAVLGTDHAAESVTGFFTKFGDGAADLMPLWRLTKQQGRQMLQYLGAADQLYLKVPVADLESDRPLQADEVALGVSYEAIDQYLTGLSIDEMDAERIEQWYLKTQHKRHLPITVFDDFWRKA</sequence>
<dbReference type="AlphaFoldDB" id="A0A1H9DIM7"/>
<comment type="subunit">
    <text evidence="2 13">Homodimer.</text>
</comment>
<protein>
    <recommendedName>
        <fullName evidence="12 13">NH(3)-dependent NAD(+) synthetase</fullName>
        <ecNumber evidence="11 13">6.3.1.5</ecNumber>
    </recommendedName>
</protein>
<feature type="binding site" evidence="13">
    <location>
        <begin position="47"/>
        <end position="54"/>
    </location>
    <ligand>
        <name>ATP</name>
        <dbReference type="ChEBI" id="CHEBI:30616"/>
    </ligand>
</feature>
<dbReference type="GO" id="GO:0005524">
    <property type="term" value="F:ATP binding"/>
    <property type="evidence" value="ECO:0007669"/>
    <property type="project" value="UniProtKB-UniRule"/>
</dbReference>
<name>A0A1H9DIM7_9LACT</name>
<dbReference type="GO" id="GO:0005737">
    <property type="term" value="C:cytoplasm"/>
    <property type="evidence" value="ECO:0007669"/>
    <property type="project" value="InterPro"/>
</dbReference>
<evidence type="ECO:0000256" key="15">
    <source>
        <dbReference type="RuleBase" id="RU003812"/>
    </source>
</evidence>
<keyword evidence="6 13" id="KW-0067">ATP-binding</keyword>
<feature type="binding site" evidence="13">
    <location>
        <position position="181"/>
    </location>
    <ligand>
        <name>deamido-NAD(+)</name>
        <dbReference type="ChEBI" id="CHEBI:58437"/>
        <note>ligand shared between two neighboring subunits</note>
    </ligand>
</feature>
<keyword evidence="5 13" id="KW-0547">Nucleotide-binding</keyword>
<dbReference type="OrthoDB" id="9803818at2"/>
<evidence type="ECO:0000256" key="1">
    <source>
        <dbReference type="ARBA" id="ARBA00005859"/>
    </source>
</evidence>
<evidence type="ECO:0000256" key="5">
    <source>
        <dbReference type="ARBA" id="ARBA00022741"/>
    </source>
</evidence>
<evidence type="ECO:0000256" key="13">
    <source>
        <dbReference type="HAMAP-Rule" id="MF_00193"/>
    </source>
</evidence>
<dbReference type="FunFam" id="3.40.50.620:FF:000015">
    <property type="entry name" value="NH(3)-dependent NAD(+) synthetase"/>
    <property type="match status" value="1"/>
</dbReference>
<keyword evidence="3 13" id="KW-0436">Ligase</keyword>
<dbReference type="GO" id="GO:0003952">
    <property type="term" value="F:NAD+ synthase (glutamine-hydrolyzing) activity"/>
    <property type="evidence" value="ECO:0007669"/>
    <property type="project" value="InterPro"/>
</dbReference>
<dbReference type="Gene3D" id="3.40.50.620">
    <property type="entry name" value="HUPs"/>
    <property type="match status" value="1"/>
</dbReference>
<dbReference type="EMBL" id="FOEN01000005">
    <property type="protein sequence ID" value="SEQ13350.1"/>
    <property type="molecule type" value="Genomic_DNA"/>
</dbReference>
<comment type="pathway">
    <text evidence="13">Cofactor biosynthesis; NAD(+) biosynthesis; NAD(+) from deamido-NAD(+) (ammonia route): step 1/1.</text>
</comment>
<feature type="binding site" evidence="13">
    <location>
        <position position="190"/>
    </location>
    <ligand>
        <name>ATP</name>
        <dbReference type="ChEBI" id="CHEBI:30616"/>
    </ligand>
</feature>
<evidence type="ECO:0000256" key="10">
    <source>
        <dbReference type="ARBA" id="ARBA00055966"/>
    </source>
</evidence>
<feature type="binding site" description="in other chain" evidence="13">
    <location>
        <position position="141"/>
    </location>
    <ligand>
        <name>deamido-NAD(+)</name>
        <dbReference type="ChEBI" id="CHEBI:58437"/>
        <note>ligand shared between two neighboring subunits</note>
    </ligand>
</feature>
<dbReference type="InterPro" id="IPR014729">
    <property type="entry name" value="Rossmann-like_a/b/a_fold"/>
</dbReference>
<dbReference type="NCBIfam" id="NF001979">
    <property type="entry name" value="PRK00768.1"/>
    <property type="match status" value="1"/>
</dbReference>
<feature type="binding site" evidence="13">
    <location>
        <position position="53"/>
    </location>
    <ligand>
        <name>Mg(2+)</name>
        <dbReference type="ChEBI" id="CHEBI:18420"/>
    </ligand>
</feature>
<keyword evidence="4 13" id="KW-0479">Metal-binding</keyword>
<evidence type="ECO:0000259" key="16">
    <source>
        <dbReference type="Pfam" id="PF02540"/>
    </source>
</evidence>
<keyword evidence="7 13" id="KW-0460">Magnesium</keyword>
<dbReference type="CDD" id="cd00553">
    <property type="entry name" value="NAD_synthase"/>
    <property type="match status" value="1"/>
</dbReference>
<keyword evidence="8 13" id="KW-0520">NAD</keyword>
<feature type="binding site" description="in other chain" evidence="13">
    <location>
        <position position="174"/>
    </location>
    <ligand>
        <name>deamido-NAD(+)</name>
        <dbReference type="ChEBI" id="CHEBI:58437"/>
        <note>ligand shared between two neighboring subunits</note>
    </ligand>
</feature>
<dbReference type="GO" id="GO:0004359">
    <property type="term" value="F:glutaminase activity"/>
    <property type="evidence" value="ECO:0007669"/>
    <property type="project" value="InterPro"/>
</dbReference>
<gene>
    <name evidence="13" type="primary">nadE</name>
    <name evidence="17" type="ORF">SAMN04488558_105154</name>
</gene>
<evidence type="ECO:0000256" key="12">
    <source>
        <dbReference type="ARBA" id="ARBA00070926"/>
    </source>
</evidence>
<evidence type="ECO:0000256" key="7">
    <source>
        <dbReference type="ARBA" id="ARBA00022842"/>
    </source>
</evidence>
<evidence type="ECO:0000313" key="18">
    <source>
        <dbReference type="Proteomes" id="UP000198833"/>
    </source>
</evidence>
<evidence type="ECO:0000256" key="3">
    <source>
        <dbReference type="ARBA" id="ARBA00022598"/>
    </source>
</evidence>
<feature type="domain" description="NAD/GMP synthase" evidence="16">
    <location>
        <begin position="24"/>
        <end position="266"/>
    </location>
</feature>
<dbReference type="PANTHER" id="PTHR23090">
    <property type="entry name" value="NH 3 /GLUTAMINE-DEPENDENT NAD + SYNTHETASE"/>
    <property type="match status" value="1"/>
</dbReference>